<dbReference type="Proteomes" id="UP001148629">
    <property type="component" value="Unassembled WGS sequence"/>
</dbReference>
<protein>
    <submittedName>
        <fullName evidence="1">Uncharacterized protein</fullName>
    </submittedName>
</protein>
<keyword evidence="2" id="KW-1185">Reference proteome</keyword>
<gene>
    <name evidence="1" type="ORF">NM208_g3908</name>
</gene>
<proteinExistence type="predicted"/>
<organism evidence="1 2">
    <name type="scientific">Fusarium decemcellulare</name>
    <dbReference type="NCBI Taxonomy" id="57161"/>
    <lineage>
        <taxon>Eukaryota</taxon>
        <taxon>Fungi</taxon>
        <taxon>Dikarya</taxon>
        <taxon>Ascomycota</taxon>
        <taxon>Pezizomycotina</taxon>
        <taxon>Sordariomycetes</taxon>
        <taxon>Hypocreomycetidae</taxon>
        <taxon>Hypocreales</taxon>
        <taxon>Nectriaceae</taxon>
        <taxon>Fusarium</taxon>
        <taxon>Fusarium decemcellulare species complex</taxon>
    </lineage>
</organism>
<dbReference type="EMBL" id="JANRMS010000276">
    <property type="protein sequence ID" value="KAJ3542789.1"/>
    <property type="molecule type" value="Genomic_DNA"/>
</dbReference>
<comment type="caution">
    <text evidence="1">The sequence shown here is derived from an EMBL/GenBank/DDBJ whole genome shotgun (WGS) entry which is preliminary data.</text>
</comment>
<evidence type="ECO:0000313" key="1">
    <source>
        <dbReference type="EMBL" id="KAJ3542789.1"/>
    </source>
</evidence>
<name>A0ACC1SMV3_9HYPO</name>
<sequence>MPSIIQYAFTGEAVINSGVSVASILFPDRFLSSLVSGVVPASTRALFKEFNAVALGLTVSMVMCVPDSKDAAAIRKVSYATFAAIEVAVISVLLWEARKSENRGLTANGLTTVLVSLAPTLAWHLYVLVWRPRWFEVAKGQYSRPLVFACLI</sequence>
<evidence type="ECO:0000313" key="2">
    <source>
        <dbReference type="Proteomes" id="UP001148629"/>
    </source>
</evidence>
<reference evidence="1" key="1">
    <citation type="submission" date="2022-08" db="EMBL/GenBank/DDBJ databases">
        <title>Genome Sequence of Fusarium decemcellulare.</title>
        <authorList>
            <person name="Buettner E."/>
        </authorList>
    </citation>
    <scope>NUCLEOTIDE SEQUENCE</scope>
    <source>
        <strain evidence="1">Babe19</strain>
    </source>
</reference>
<accession>A0ACC1SMV3</accession>